<proteinExistence type="predicted"/>
<organism evidence="2 3">
    <name type="scientific">Urbifossiella limnaea</name>
    <dbReference type="NCBI Taxonomy" id="2528023"/>
    <lineage>
        <taxon>Bacteria</taxon>
        <taxon>Pseudomonadati</taxon>
        <taxon>Planctomycetota</taxon>
        <taxon>Planctomycetia</taxon>
        <taxon>Gemmatales</taxon>
        <taxon>Gemmataceae</taxon>
        <taxon>Urbifossiella</taxon>
    </lineage>
</organism>
<reference evidence="2 3" key="1">
    <citation type="submission" date="2019-02" db="EMBL/GenBank/DDBJ databases">
        <title>Deep-cultivation of Planctomycetes and their phenomic and genomic characterization uncovers novel biology.</title>
        <authorList>
            <person name="Wiegand S."/>
            <person name="Jogler M."/>
            <person name="Boedeker C."/>
            <person name="Pinto D."/>
            <person name="Vollmers J."/>
            <person name="Rivas-Marin E."/>
            <person name="Kohn T."/>
            <person name="Peeters S.H."/>
            <person name="Heuer A."/>
            <person name="Rast P."/>
            <person name="Oberbeckmann S."/>
            <person name="Bunk B."/>
            <person name="Jeske O."/>
            <person name="Meyerdierks A."/>
            <person name="Storesund J.E."/>
            <person name="Kallscheuer N."/>
            <person name="Luecker S."/>
            <person name="Lage O.M."/>
            <person name="Pohl T."/>
            <person name="Merkel B.J."/>
            <person name="Hornburger P."/>
            <person name="Mueller R.-W."/>
            <person name="Bruemmer F."/>
            <person name="Labrenz M."/>
            <person name="Spormann A.M."/>
            <person name="Op den Camp H."/>
            <person name="Overmann J."/>
            <person name="Amann R."/>
            <person name="Jetten M.S.M."/>
            <person name="Mascher T."/>
            <person name="Medema M.H."/>
            <person name="Devos D.P."/>
            <person name="Kaster A.-K."/>
            <person name="Ovreas L."/>
            <person name="Rohde M."/>
            <person name="Galperin M.Y."/>
            <person name="Jogler C."/>
        </authorList>
    </citation>
    <scope>NUCLEOTIDE SEQUENCE [LARGE SCALE GENOMIC DNA]</scope>
    <source>
        <strain evidence="2 3">ETA_A1</strain>
    </source>
</reference>
<dbReference type="KEGG" id="uli:ETAA1_55860"/>
<feature type="region of interest" description="Disordered" evidence="1">
    <location>
        <begin position="1"/>
        <end position="24"/>
    </location>
</feature>
<dbReference type="Proteomes" id="UP000319576">
    <property type="component" value="Chromosome"/>
</dbReference>
<dbReference type="EMBL" id="CP036273">
    <property type="protein sequence ID" value="QDU23584.1"/>
    <property type="molecule type" value="Genomic_DNA"/>
</dbReference>
<evidence type="ECO:0000256" key="1">
    <source>
        <dbReference type="SAM" id="MobiDB-lite"/>
    </source>
</evidence>
<name>A0A517Y1E7_9BACT</name>
<evidence type="ECO:0008006" key="4">
    <source>
        <dbReference type="Google" id="ProtNLM"/>
    </source>
</evidence>
<sequence>MTDISSDPAPTTRKSKSRRRPVAPRMLGRDEAAEFCGVGGVSTWDRHTAAGLNPAPVRLGGAVLWSRAELAEWCRRGCPPRTEWAPIWRELLARRAK</sequence>
<gene>
    <name evidence="2" type="ORF">ETAA1_55860</name>
</gene>
<feature type="compositionally biased region" description="Basic residues" evidence="1">
    <location>
        <begin position="13"/>
        <end position="22"/>
    </location>
</feature>
<dbReference type="AlphaFoldDB" id="A0A517Y1E7"/>
<keyword evidence="3" id="KW-1185">Reference proteome</keyword>
<accession>A0A517Y1E7</accession>
<evidence type="ECO:0000313" key="3">
    <source>
        <dbReference type="Proteomes" id="UP000319576"/>
    </source>
</evidence>
<protein>
    <recommendedName>
        <fullName evidence="4">Helix-turn-helix domain-containing protein</fullName>
    </recommendedName>
</protein>
<evidence type="ECO:0000313" key="2">
    <source>
        <dbReference type="EMBL" id="QDU23584.1"/>
    </source>
</evidence>